<feature type="transmembrane region" description="Helical" evidence="1">
    <location>
        <begin position="127"/>
        <end position="144"/>
    </location>
</feature>
<evidence type="ECO:0000313" key="2">
    <source>
        <dbReference type="EMBL" id="KAI9256605.1"/>
    </source>
</evidence>
<reference evidence="2" key="1">
    <citation type="journal article" date="2022" name="IScience">
        <title>Evolution of zygomycete secretomes and the origins of terrestrial fungal ecologies.</title>
        <authorList>
            <person name="Chang Y."/>
            <person name="Wang Y."/>
            <person name="Mondo S."/>
            <person name="Ahrendt S."/>
            <person name="Andreopoulos W."/>
            <person name="Barry K."/>
            <person name="Beard J."/>
            <person name="Benny G.L."/>
            <person name="Blankenship S."/>
            <person name="Bonito G."/>
            <person name="Cuomo C."/>
            <person name="Desiro A."/>
            <person name="Gervers K.A."/>
            <person name="Hundley H."/>
            <person name="Kuo A."/>
            <person name="LaButti K."/>
            <person name="Lang B.F."/>
            <person name="Lipzen A."/>
            <person name="O'Donnell K."/>
            <person name="Pangilinan J."/>
            <person name="Reynolds N."/>
            <person name="Sandor L."/>
            <person name="Smith M.E."/>
            <person name="Tsang A."/>
            <person name="Grigoriev I.V."/>
            <person name="Stajich J.E."/>
            <person name="Spatafora J.W."/>
        </authorList>
    </citation>
    <scope>NUCLEOTIDE SEQUENCE</scope>
    <source>
        <strain evidence="2">RSA 2281</strain>
    </source>
</reference>
<sequence>MSVVPHYVLPVAATANGIFAGLGLTINAVTVPALRAGGYPASSWAVTYKNGSKIGIATIIISSFAHFYTYHLTKNHRSLCCGILSLISFPYTIIFMKPTNDRLHALNAQLSPDQKEVVQLVEKWDKLQMFRTAAGTLAFVLTVFY</sequence>
<evidence type="ECO:0000256" key="1">
    <source>
        <dbReference type="SAM" id="Phobius"/>
    </source>
</evidence>
<feature type="transmembrane region" description="Helical" evidence="1">
    <location>
        <begin position="79"/>
        <end position="96"/>
    </location>
</feature>
<feature type="transmembrane region" description="Helical" evidence="1">
    <location>
        <begin position="7"/>
        <end position="34"/>
    </location>
</feature>
<keyword evidence="1" id="KW-0472">Membrane</keyword>
<proteinExistence type="predicted"/>
<keyword evidence="3" id="KW-1185">Reference proteome</keyword>
<feature type="transmembrane region" description="Helical" evidence="1">
    <location>
        <begin position="54"/>
        <end position="72"/>
    </location>
</feature>
<organism evidence="2 3">
    <name type="scientific">Phascolomyces articulosus</name>
    <dbReference type="NCBI Taxonomy" id="60185"/>
    <lineage>
        <taxon>Eukaryota</taxon>
        <taxon>Fungi</taxon>
        <taxon>Fungi incertae sedis</taxon>
        <taxon>Mucoromycota</taxon>
        <taxon>Mucoromycotina</taxon>
        <taxon>Mucoromycetes</taxon>
        <taxon>Mucorales</taxon>
        <taxon>Lichtheimiaceae</taxon>
        <taxon>Phascolomyces</taxon>
    </lineage>
</organism>
<gene>
    <name evidence="2" type="ORF">BDA99DRAFT_516883</name>
</gene>
<reference evidence="2" key="2">
    <citation type="submission" date="2023-02" db="EMBL/GenBank/DDBJ databases">
        <authorList>
            <consortium name="DOE Joint Genome Institute"/>
            <person name="Mondo S.J."/>
            <person name="Chang Y."/>
            <person name="Wang Y."/>
            <person name="Ahrendt S."/>
            <person name="Andreopoulos W."/>
            <person name="Barry K."/>
            <person name="Beard J."/>
            <person name="Benny G.L."/>
            <person name="Blankenship S."/>
            <person name="Bonito G."/>
            <person name="Cuomo C."/>
            <person name="Desiro A."/>
            <person name="Gervers K.A."/>
            <person name="Hundley H."/>
            <person name="Kuo A."/>
            <person name="LaButti K."/>
            <person name="Lang B.F."/>
            <person name="Lipzen A."/>
            <person name="O'Donnell K."/>
            <person name="Pangilinan J."/>
            <person name="Reynolds N."/>
            <person name="Sandor L."/>
            <person name="Smith M.W."/>
            <person name="Tsang A."/>
            <person name="Grigoriev I.V."/>
            <person name="Stajich J.E."/>
            <person name="Spatafora J.W."/>
        </authorList>
    </citation>
    <scope>NUCLEOTIDE SEQUENCE</scope>
    <source>
        <strain evidence="2">RSA 2281</strain>
    </source>
</reference>
<dbReference type="AlphaFoldDB" id="A0AAD5K588"/>
<dbReference type="Pfam" id="PF08592">
    <property type="entry name" value="Anthrone_oxy"/>
    <property type="match status" value="1"/>
</dbReference>
<protein>
    <recommendedName>
        <fullName evidence="4">DUF1772-domain-containing protein</fullName>
    </recommendedName>
</protein>
<dbReference type="EMBL" id="JAIXMP010000021">
    <property type="protein sequence ID" value="KAI9256605.1"/>
    <property type="molecule type" value="Genomic_DNA"/>
</dbReference>
<evidence type="ECO:0000313" key="3">
    <source>
        <dbReference type="Proteomes" id="UP001209540"/>
    </source>
</evidence>
<keyword evidence="1" id="KW-0812">Transmembrane</keyword>
<dbReference type="InterPro" id="IPR013901">
    <property type="entry name" value="Anthrone_oxy"/>
</dbReference>
<name>A0AAD5K588_9FUNG</name>
<keyword evidence="1" id="KW-1133">Transmembrane helix</keyword>
<accession>A0AAD5K588</accession>
<dbReference type="Proteomes" id="UP001209540">
    <property type="component" value="Unassembled WGS sequence"/>
</dbReference>
<dbReference type="PANTHER" id="PTHR36535">
    <property type="entry name" value="YALI0E30327P"/>
    <property type="match status" value="1"/>
</dbReference>
<evidence type="ECO:0008006" key="4">
    <source>
        <dbReference type="Google" id="ProtNLM"/>
    </source>
</evidence>
<comment type="caution">
    <text evidence="2">The sequence shown here is derived from an EMBL/GenBank/DDBJ whole genome shotgun (WGS) entry which is preliminary data.</text>
</comment>
<dbReference type="PANTHER" id="PTHR36535:SF1">
    <property type="entry name" value="DUF1772 DOMAIN-CONTAINING PROTEIN"/>
    <property type="match status" value="1"/>
</dbReference>